<evidence type="ECO:0000313" key="2">
    <source>
        <dbReference type="EMBL" id="CAB3995656.1"/>
    </source>
</evidence>
<dbReference type="SUPFAM" id="SSF50729">
    <property type="entry name" value="PH domain-like"/>
    <property type="match status" value="1"/>
</dbReference>
<comment type="caution">
    <text evidence="2">The sequence shown here is derived from an EMBL/GenBank/DDBJ whole genome shotgun (WGS) entry which is preliminary data.</text>
</comment>
<dbReference type="SMART" id="SM00233">
    <property type="entry name" value="PH"/>
    <property type="match status" value="1"/>
</dbReference>
<dbReference type="InterPro" id="IPR001849">
    <property type="entry name" value="PH_domain"/>
</dbReference>
<feature type="region of interest" description="Disordered" evidence="1">
    <location>
        <begin position="224"/>
        <end position="245"/>
    </location>
</feature>
<evidence type="ECO:0000313" key="3">
    <source>
        <dbReference type="Proteomes" id="UP001152795"/>
    </source>
</evidence>
<gene>
    <name evidence="2" type="ORF">PACLA_8A059544</name>
</gene>
<accession>A0A6S7GZM0</accession>
<feature type="compositionally biased region" description="Basic and acidic residues" evidence="1">
    <location>
        <begin position="151"/>
        <end position="170"/>
    </location>
</feature>
<dbReference type="Proteomes" id="UP001152795">
    <property type="component" value="Unassembled WGS sequence"/>
</dbReference>
<dbReference type="Pfam" id="PF00169">
    <property type="entry name" value="PH"/>
    <property type="match status" value="1"/>
</dbReference>
<dbReference type="PROSITE" id="PS50003">
    <property type="entry name" value="PH_DOMAIN"/>
    <property type="match status" value="1"/>
</dbReference>
<keyword evidence="3" id="KW-1185">Reference proteome</keyword>
<dbReference type="InterPro" id="IPR011993">
    <property type="entry name" value="PH-like_dom_sf"/>
</dbReference>
<feature type="region of interest" description="Disordered" evidence="1">
    <location>
        <begin position="137"/>
        <end position="197"/>
    </location>
</feature>
<protein>
    <submittedName>
        <fullName evidence="2">Uncharacterized protein</fullName>
    </submittedName>
</protein>
<dbReference type="AlphaFoldDB" id="A0A6S7GZM0"/>
<dbReference type="CDD" id="cd00821">
    <property type="entry name" value="PH"/>
    <property type="match status" value="1"/>
</dbReference>
<dbReference type="Gene3D" id="2.30.29.30">
    <property type="entry name" value="Pleckstrin-homology domain (PH domain)/Phosphotyrosine-binding domain (PTB)"/>
    <property type="match status" value="1"/>
</dbReference>
<organism evidence="2 3">
    <name type="scientific">Paramuricea clavata</name>
    <name type="common">Red gorgonian</name>
    <name type="synonym">Violescent sea-whip</name>
    <dbReference type="NCBI Taxonomy" id="317549"/>
    <lineage>
        <taxon>Eukaryota</taxon>
        <taxon>Metazoa</taxon>
        <taxon>Cnidaria</taxon>
        <taxon>Anthozoa</taxon>
        <taxon>Octocorallia</taxon>
        <taxon>Malacalcyonacea</taxon>
        <taxon>Plexauridae</taxon>
        <taxon>Paramuricea</taxon>
    </lineage>
</organism>
<sequence length="314" mass="35839">MEHIKEVIEIEESEELSWKDYAIKQGYLVKFNRGLLKAPKMQYFVLTDIGLISFESKPKHDTKPLCFLPYEQLSSIKLDHIELNSCKLCCMQLTSKTSPNFTLAFKCKEDRDDWMMIMMKAFSETLLTTSVFDKSSETIDEDNASESDVSTTKEKPERNVSAPMKEKLEQKLSTGSSGPSLRRKRRKGDKGSIRRSKSYDSLALHDVTNTSFTFPMKLLTAEPAKPEAENAFQPQQSRKRKSEPDIHVIAHSPSERTVDSKEKLFANSCSFEHRDSLTVQAEKQLKSKNDAKHKTNMFAKLLSKFENPALLSAH</sequence>
<dbReference type="EMBL" id="CACRXK020002706">
    <property type="protein sequence ID" value="CAB3995656.1"/>
    <property type="molecule type" value="Genomic_DNA"/>
</dbReference>
<proteinExistence type="predicted"/>
<feature type="compositionally biased region" description="Basic residues" evidence="1">
    <location>
        <begin position="181"/>
        <end position="196"/>
    </location>
</feature>
<evidence type="ECO:0000256" key="1">
    <source>
        <dbReference type="SAM" id="MobiDB-lite"/>
    </source>
</evidence>
<name>A0A6S7GZM0_PARCT</name>
<reference evidence="2" key="1">
    <citation type="submission" date="2020-04" db="EMBL/GenBank/DDBJ databases">
        <authorList>
            <person name="Alioto T."/>
            <person name="Alioto T."/>
            <person name="Gomez Garrido J."/>
        </authorList>
    </citation>
    <scope>NUCLEOTIDE SEQUENCE</scope>
    <source>
        <strain evidence="2">A484AB</strain>
    </source>
</reference>